<accession>A0A939SA59</accession>
<dbReference type="EMBL" id="JAGEMI010000004">
    <property type="protein sequence ID" value="MBO1869198.1"/>
    <property type="molecule type" value="Genomic_DNA"/>
</dbReference>
<dbReference type="Proteomes" id="UP000664702">
    <property type="component" value="Plasmid pBb144S4a"/>
</dbReference>
<dbReference type="KEGG" id="bban:J4G43_052970"/>
<sequence length="171" mass="19816">MPGYDKLDKTAFTDTLWAKSEGNFMYLHVVLDAVLKKQIGLSDVANPDILPSGLMGYYERHWQLMHSPDRAKRRGLQEPVICFLALAKKAVPAEVISEWMNDSHHFERVDTRDVEDLLDDEWAQFVHKEPGTPDSYRLYHRSFLEFLEKKVPLNRYGAMMAAAMGDKIDWE</sequence>
<dbReference type="EMBL" id="CP086137">
    <property type="protein sequence ID" value="UEM17938.1"/>
    <property type="molecule type" value="Genomic_DNA"/>
</dbReference>
<evidence type="ECO:0000313" key="1">
    <source>
        <dbReference type="EMBL" id="MBO1869198.1"/>
    </source>
</evidence>
<name>A0A939SA59_9BRAD</name>
<dbReference type="AlphaFoldDB" id="A0A939SA59"/>
<reference evidence="2 3" key="2">
    <citation type="journal article" date="2022" name="Int. J. Syst. Evol. Microbiol.">
        <title>Strains of Bradyrhizobium barranii sp. nov. associated with legumes native to Canada are symbionts of soybeans and belong to different subspecies (subsp. barranii subsp. nov. and subsp. apii subsp. nov.) and symbiovars (sv. glycinearum and sv. septentrionale).</title>
        <authorList>
            <person name="Bromfield E.S.P."/>
            <person name="Cloutier S."/>
            <person name="Wasai-Hara S."/>
            <person name="Minamisawa K."/>
        </authorList>
    </citation>
    <scope>NUCLEOTIDE SEQUENCE [LARGE SCALE GENOMIC DNA]</scope>
    <source>
        <strain evidence="3">144S4</strain>
        <plasmid evidence="2 3">pBb144S4a</plasmid>
    </source>
</reference>
<evidence type="ECO:0000313" key="3">
    <source>
        <dbReference type="Proteomes" id="UP000664702"/>
    </source>
</evidence>
<gene>
    <name evidence="2" type="ORF">J4G43_052970</name>
    <name evidence="1" type="ORF">J4G43_53380</name>
</gene>
<proteinExistence type="predicted"/>
<keyword evidence="2" id="KW-0614">Plasmid</keyword>
<organism evidence="1">
    <name type="scientific">Bradyrhizobium barranii subsp. barranii</name>
    <dbReference type="NCBI Taxonomy" id="2823807"/>
    <lineage>
        <taxon>Bacteria</taxon>
        <taxon>Pseudomonadati</taxon>
        <taxon>Pseudomonadota</taxon>
        <taxon>Alphaproteobacteria</taxon>
        <taxon>Hyphomicrobiales</taxon>
        <taxon>Nitrobacteraceae</taxon>
        <taxon>Bradyrhizobium</taxon>
        <taxon>Bradyrhizobium barranii</taxon>
    </lineage>
</organism>
<dbReference type="RefSeq" id="WP_208089740.1">
    <property type="nucleotide sequence ID" value="NZ_CP086137.1"/>
</dbReference>
<protein>
    <submittedName>
        <fullName evidence="1">Uncharacterized protein</fullName>
    </submittedName>
</protein>
<geneLocation type="plasmid" evidence="2 3">
    <name>pBb144S4a</name>
</geneLocation>
<evidence type="ECO:0000313" key="2">
    <source>
        <dbReference type="EMBL" id="UEM17938.1"/>
    </source>
</evidence>
<reference evidence="1" key="1">
    <citation type="submission" date="2021-03" db="EMBL/GenBank/DDBJ databases">
        <title>Whole Genome Sequence of Bradyrhizobium sp. Strain 144S4.</title>
        <authorList>
            <person name="Bromfield E.S.P."/>
            <person name="Cloutier S."/>
        </authorList>
    </citation>
    <scope>NUCLEOTIDE SEQUENCE [LARGE SCALE GENOMIC DNA]</scope>
    <source>
        <strain evidence="1">144S4</strain>
    </source>
</reference>